<evidence type="ECO:0000256" key="1">
    <source>
        <dbReference type="SAM" id="SignalP"/>
    </source>
</evidence>
<feature type="signal peptide" evidence="1">
    <location>
        <begin position="1"/>
        <end position="21"/>
    </location>
</feature>
<keyword evidence="3" id="KW-1185">Reference proteome</keyword>
<keyword evidence="1" id="KW-0732">Signal</keyword>
<dbReference type="OrthoDB" id="10407883at2759"/>
<protein>
    <submittedName>
        <fullName evidence="2">CSEP0027 putative effector protein</fullName>
    </submittedName>
</protein>
<gene>
    <name evidence="2" type="ORF">BGHDH14_bgh01362</name>
</gene>
<organism evidence="2 3">
    <name type="scientific">Blumeria graminis f. sp. hordei (strain DH14)</name>
    <name type="common">Barley powdery mildew</name>
    <name type="synonym">Oidium monilioides f. sp. hordei</name>
    <dbReference type="NCBI Taxonomy" id="546991"/>
    <lineage>
        <taxon>Eukaryota</taxon>
        <taxon>Fungi</taxon>
        <taxon>Dikarya</taxon>
        <taxon>Ascomycota</taxon>
        <taxon>Pezizomycotina</taxon>
        <taxon>Leotiomycetes</taxon>
        <taxon>Erysiphales</taxon>
        <taxon>Erysiphaceae</taxon>
        <taxon>Blumeria</taxon>
        <taxon>Blumeria hordei</taxon>
    </lineage>
</organism>
<reference evidence="2 3" key="1">
    <citation type="journal article" date="2010" name="Science">
        <title>Genome expansion and gene loss in powdery mildew fungi reveal tradeoffs in extreme parasitism.</title>
        <authorList>
            <person name="Spanu P.D."/>
            <person name="Abbott J.C."/>
            <person name="Amselem J."/>
            <person name="Burgis T.A."/>
            <person name="Soanes D.M."/>
            <person name="Stueber K."/>
            <person name="Ver Loren van Themaat E."/>
            <person name="Brown J.K.M."/>
            <person name="Butcher S.A."/>
            <person name="Gurr S.J."/>
            <person name="Lebrun M.-H."/>
            <person name="Ridout C.J."/>
            <person name="Schulze-Lefert P."/>
            <person name="Talbot N.J."/>
            <person name="Ahmadinejad N."/>
            <person name="Ametz C."/>
            <person name="Barton G.R."/>
            <person name="Benjdia M."/>
            <person name="Bidzinski P."/>
            <person name="Bindschedler L.V."/>
            <person name="Both M."/>
            <person name="Brewer M.T."/>
            <person name="Cadle-Davidson L."/>
            <person name="Cadle-Davidson M.M."/>
            <person name="Collemare J."/>
            <person name="Cramer R."/>
            <person name="Frenkel O."/>
            <person name="Godfrey D."/>
            <person name="Harriman J."/>
            <person name="Hoede C."/>
            <person name="King B.C."/>
            <person name="Klages S."/>
            <person name="Kleemann J."/>
            <person name="Knoll D."/>
            <person name="Koti P.S."/>
            <person name="Kreplak J."/>
            <person name="Lopez-Ruiz F.J."/>
            <person name="Lu X."/>
            <person name="Maekawa T."/>
            <person name="Mahanil S."/>
            <person name="Micali C."/>
            <person name="Milgroom M.G."/>
            <person name="Montana G."/>
            <person name="Noir S."/>
            <person name="O'Connell R.J."/>
            <person name="Oberhaensli S."/>
            <person name="Parlange F."/>
            <person name="Pedersen C."/>
            <person name="Quesneville H."/>
            <person name="Reinhardt R."/>
            <person name="Rott M."/>
            <person name="Sacristan S."/>
            <person name="Schmidt S.M."/>
            <person name="Schoen M."/>
            <person name="Skamnioti P."/>
            <person name="Sommer H."/>
            <person name="Stephens A."/>
            <person name="Takahara H."/>
            <person name="Thordal-Christensen H."/>
            <person name="Vigouroux M."/>
            <person name="Wessling R."/>
            <person name="Wicker T."/>
            <person name="Panstruga R."/>
        </authorList>
    </citation>
    <scope>NUCLEOTIDE SEQUENCE [LARGE SCALE GENOMIC DNA]</scope>
    <source>
        <strain evidence="2">DH14</strain>
    </source>
</reference>
<evidence type="ECO:0000313" key="2">
    <source>
        <dbReference type="EMBL" id="CCU82317.1"/>
    </source>
</evidence>
<dbReference type="Proteomes" id="UP000015441">
    <property type="component" value="Unassembled WGS sequence"/>
</dbReference>
<accession>N1JJE3</accession>
<dbReference type="InParanoid" id="N1JJE3"/>
<comment type="caution">
    <text evidence="2">The sequence shown here is derived from an EMBL/GenBank/DDBJ whole genome shotgun (WGS) entry which is preliminary data.</text>
</comment>
<evidence type="ECO:0000313" key="3">
    <source>
        <dbReference type="Proteomes" id="UP000015441"/>
    </source>
</evidence>
<proteinExistence type="predicted"/>
<feature type="chain" id="PRO_5004107622" evidence="1">
    <location>
        <begin position="22"/>
        <end position="119"/>
    </location>
</feature>
<name>N1JJE3_BLUG1</name>
<dbReference type="AlphaFoldDB" id="N1JJE3"/>
<sequence>MKLFTVASTIAAFSLLNQVDANAEYRCPGNTFTAHYIHTVAAYAWRIELYTHGEYPHVAQLAPQSSEHGPARQFPLLLASQIWQGGSYHHVVISNQARTVLEVYEWRNNTWEFCRGTNI</sequence>
<dbReference type="EMBL" id="CAUH01006209">
    <property type="protein sequence ID" value="CCU82317.1"/>
    <property type="molecule type" value="Genomic_DNA"/>
</dbReference>
<dbReference type="HOGENOM" id="CLU_166979_0_0_1"/>